<reference evidence="2" key="1">
    <citation type="journal article" date="2023" name="Nat. Plants">
        <title>Single-cell RNA sequencing provides a high-resolution roadmap for understanding the multicellular compartmentation of specialized metabolism.</title>
        <authorList>
            <person name="Sun S."/>
            <person name="Shen X."/>
            <person name="Li Y."/>
            <person name="Li Y."/>
            <person name="Wang S."/>
            <person name="Li R."/>
            <person name="Zhang H."/>
            <person name="Shen G."/>
            <person name="Guo B."/>
            <person name="Wei J."/>
            <person name="Xu J."/>
            <person name="St-Pierre B."/>
            <person name="Chen S."/>
            <person name="Sun C."/>
        </authorList>
    </citation>
    <scope>NUCLEOTIDE SEQUENCE [LARGE SCALE GENOMIC DNA]</scope>
</reference>
<accession>A0ACC0AVY4</accession>
<dbReference type="Proteomes" id="UP001060085">
    <property type="component" value="Linkage Group LG05"/>
</dbReference>
<evidence type="ECO:0000313" key="2">
    <source>
        <dbReference type="Proteomes" id="UP001060085"/>
    </source>
</evidence>
<organism evidence="1 2">
    <name type="scientific">Catharanthus roseus</name>
    <name type="common">Madagascar periwinkle</name>
    <name type="synonym">Vinca rosea</name>
    <dbReference type="NCBI Taxonomy" id="4058"/>
    <lineage>
        <taxon>Eukaryota</taxon>
        <taxon>Viridiplantae</taxon>
        <taxon>Streptophyta</taxon>
        <taxon>Embryophyta</taxon>
        <taxon>Tracheophyta</taxon>
        <taxon>Spermatophyta</taxon>
        <taxon>Magnoliopsida</taxon>
        <taxon>eudicotyledons</taxon>
        <taxon>Gunneridae</taxon>
        <taxon>Pentapetalae</taxon>
        <taxon>asterids</taxon>
        <taxon>lamiids</taxon>
        <taxon>Gentianales</taxon>
        <taxon>Apocynaceae</taxon>
        <taxon>Rauvolfioideae</taxon>
        <taxon>Vinceae</taxon>
        <taxon>Catharanthinae</taxon>
        <taxon>Catharanthus</taxon>
    </lineage>
</organism>
<gene>
    <name evidence="1" type="ORF">M9H77_22946</name>
</gene>
<dbReference type="EMBL" id="CM044705">
    <property type="protein sequence ID" value="KAI5663623.1"/>
    <property type="molecule type" value="Genomic_DNA"/>
</dbReference>
<proteinExistence type="predicted"/>
<name>A0ACC0AVY4_CATRO</name>
<evidence type="ECO:0000313" key="1">
    <source>
        <dbReference type="EMBL" id="KAI5663623.1"/>
    </source>
</evidence>
<keyword evidence="2" id="KW-1185">Reference proteome</keyword>
<sequence length="152" mass="16675">MSRGLALCVASQPVRGPLPNDMLGSVTLDLDSVEGGRITVGGLDPRRGYLLAGWVRRGPLAREDVRTTLLDHENEAMPESSSHGPTSTASHEIIGNLMTKMTELLEATLANQRGERTHNSSNDEALEQFLRFQPPKFHGKVEQEAKAELFLE</sequence>
<protein>
    <submittedName>
        <fullName evidence="1">Uncharacterized protein</fullName>
    </submittedName>
</protein>
<comment type="caution">
    <text evidence="1">The sequence shown here is derived from an EMBL/GenBank/DDBJ whole genome shotgun (WGS) entry which is preliminary data.</text>
</comment>